<dbReference type="Proteomes" id="UP000006732">
    <property type="component" value="Chromosome"/>
</dbReference>
<keyword evidence="8" id="KW-1185">Reference proteome</keyword>
<keyword evidence="3 7" id="KW-0560">Oxidoreductase</keyword>
<keyword evidence="4" id="KW-0520">NAD</keyword>
<name>A1AUF1_PELPD</name>
<comment type="pathway">
    <text evidence="1">Porphyrin-containing compound metabolism; siroheme biosynthesis; sirohydrochlorin from precorrin-2: step 1/1.</text>
</comment>
<evidence type="ECO:0000256" key="6">
    <source>
        <dbReference type="ARBA" id="ARBA00047561"/>
    </source>
</evidence>
<dbReference type="NCBIfam" id="TIGR01470">
    <property type="entry name" value="cysG_Nterm"/>
    <property type="match status" value="1"/>
</dbReference>
<dbReference type="UniPathway" id="UPA00262">
    <property type="reaction ID" value="UER00222"/>
</dbReference>
<evidence type="ECO:0000313" key="7">
    <source>
        <dbReference type="EMBL" id="ABL00972.1"/>
    </source>
</evidence>
<gene>
    <name evidence="7" type="ordered locus">Ppro_3379</name>
</gene>
<dbReference type="Gene3D" id="3.30.160.110">
    <property type="entry name" value="Siroheme synthase, domain 2"/>
    <property type="match status" value="1"/>
</dbReference>
<dbReference type="HOGENOM" id="CLU_011276_8_1_7"/>
<evidence type="ECO:0000256" key="2">
    <source>
        <dbReference type="ARBA" id="ARBA00012400"/>
    </source>
</evidence>
<sequence length="197" mass="20640">MPYLTLNIDIQDRTALVVGGGTVALRKVGTLLAAGARVQVVAPALAEGLETLRQLGAISVRSASYAPADLEGVFLAVAASDNREVNAGVARDARERGILVAVANAPKLGTCTFPAILRRGELEIAVSSGGRCPAFSVQVRDRIAAVIGEEYATALERLAAEREKLLTEGNGSTYNAKLVRFQAERVLGQLAVDRDGA</sequence>
<evidence type="ECO:0000256" key="4">
    <source>
        <dbReference type="ARBA" id="ARBA00023027"/>
    </source>
</evidence>
<evidence type="ECO:0000256" key="1">
    <source>
        <dbReference type="ARBA" id="ARBA00005010"/>
    </source>
</evidence>
<dbReference type="EMBL" id="CP000482">
    <property type="protein sequence ID" value="ABL00972.1"/>
    <property type="molecule type" value="Genomic_DNA"/>
</dbReference>
<dbReference type="PANTHER" id="PTHR35330">
    <property type="entry name" value="SIROHEME BIOSYNTHESIS PROTEIN MET8"/>
    <property type="match status" value="1"/>
</dbReference>
<proteinExistence type="predicted"/>
<dbReference type="AlphaFoldDB" id="A1AUF1"/>
<dbReference type="PANTHER" id="PTHR35330:SF1">
    <property type="entry name" value="SIROHEME BIOSYNTHESIS PROTEIN MET8"/>
    <property type="match status" value="1"/>
</dbReference>
<evidence type="ECO:0000256" key="5">
    <source>
        <dbReference type="ARBA" id="ARBA00023244"/>
    </source>
</evidence>
<dbReference type="EC" id="1.3.1.76" evidence="2"/>
<dbReference type="eggNOG" id="COG1648">
    <property type="taxonomic scope" value="Bacteria"/>
</dbReference>
<organism evidence="7 8">
    <name type="scientific">Pelobacter propionicus (strain DSM 2379 / NBRC 103807 / OttBd1)</name>
    <dbReference type="NCBI Taxonomy" id="338966"/>
    <lineage>
        <taxon>Bacteria</taxon>
        <taxon>Pseudomonadati</taxon>
        <taxon>Thermodesulfobacteriota</taxon>
        <taxon>Desulfuromonadia</taxon>
        <taxon>Desulfuromonadales</taxon>
        <taxon>Desulfuromonadaceae</taxon>
        <taxon>Pelobacter</taxon>
    </lineage>
</organism>
<dbReference type="SUPFAM" id="SSF51735">
    <property type="entry name" value="NAD(P)-binding Rossmann-fold domains"/>
    <property type="match status" value="1"/>
</dbReference>
<dbReference type="OrthoDB" id="9815856at2"/>
<comment type="catalytic activity">
    <reaction evidence="6">
        <text>precorrin-2 + NAD(+) = sirohydrochlorin + NADH + 2 H(+)</text>
        <dbReference type="Rhea" id="RHEA:15613"/>
        <dbReference type="ChEBI" id="CHEBI:15378"/>
        <dbReference type="ChEBI" id="CHEBI:57540"/>
        <dbReference type="ChEBI" id="CHEBI:57945"/>
        <dbReference type="ChEBI" id="CHEBI:58351"/>
        <dbReference type="ChEBI" id="CHEBI:58827"/>
        <dbReference type="EC" id="1.3.1.76"/>
    </reaction>
</comment>
<protein>
    <recommendedName>
        <fullName evidence="2">precorrin-2 dehydrogenase</fullName>
        <ecNumber evidence="2">1.3.1.76</ecNumber>
    </recommendedName>
</protein>
<dbReference type="KEGG" id="ppd:Ppro_3379"/>
<dbReference type="InterPro" id="IPR028161">
    <property type="entry name" value="Met8-like"/>
</dbReference>
<reference evidence="7 8" key="1">
    <citation type="submission" date="2006-10" db="EMBL/GenBank/DDBJ databases">
        <title>Complete sequence of chromosome of Pelobacter propionicus DSM 2379.</title>
        <authorList>
            <consortium name="US DOE Joint Genome Institute"/>
            <person name="Copeland A."/>
            <person name="Lucas S."/>
            <person name="Lapidus A."/>
            <person name="Barry K."/>
            <person name="Detter J.C."/>
            <person name="Glavina del Rio T."/>
            <person name="Hammon N."/>
            <person name="Israni S."/>
            <person name="Dalin E."/>
            <person name="Tice H."/>
            <person name="Pitluck S."/>
            <person name="Saunders E."/>
            <person name="Brettin T."/>
            <person name="Bruce D."/>
            <person name="Han C."/>
            <person name="Tapia R."/>
            <person name="Schmutz J."/>
            <person name="Larimer F."/>
            <person name="Land M."/>
            <person name="Hauser L."/>
            <person name="Kyrpides N."/>
            <person name="Kim E."/>
            <person name="Lovley D."/>
            <person name="Richardson P."/>
        </authorList>
    </citation>
    <scope>NUCLEOTIDE SEQUENCE [LARGE SCALE GENOMIC DNA]</scope>
    <source>
        <strain evidence="8">DSM 2379 / NBRC 103807 / OttBd1</strain>
    </source>
</reference>
<dbReference type="InterPro" id="IPR006367">
    <property type="entry name" value="Sirohaem_synthase_N"/>
</dbReference>
<dbReference type="GO" id="GO:0019354">
    <property type="term" value="P:siroheme biosynthetic process"/>
    <property type="evidence" value="ECO:0007669"/>
    <property type="project" value="UniProtKB-UniPathway"/>
</dbReference>
<dbReference type="InterPro" id="IPR036291">
    <property type="entry name" value="NAD(P)-bd_dom_sf"/>
</dbReference>
<dbReference type="STRING" id="338966.Ppro_3379"/>
<dbReference type="GO" id="GO:0043115">
    <property type="term" value="F:precorrin-2 dehydrogenase activity"/>
    <property type="evidence" value="ECO:0007669"/>
    <property type="project" value="UniProtKB-EC"/>
</dbReference>
<evidence type="ECO:0000256" key="3">
    <source>
        <dbReference type="ARBA" id="ARBA00023002"/>
    </source>
</evidence>
<evidence type="ECO:0000313" key="8">
    <source>
        <dbReference type="Proteomes" id="UP000006732"/>
    </source>
</evidence>
<accession>A1AUF1</accession>
<keyword evidence="5" id="KW-0627">Porphyrin biosynthesis</keyword>
<dbReference type="GO" id="GO:0004325">
    <property type="term" value="F:ferrochelatase activity"/>
    <property type="evidence" value="ECO:0007669"/>
    <property type="project" value="InterPro"/>
</dbReference>
<dbReference type="RefSeq" id="WP_011737188.1">
    <property type="nucleotide sequence ID" value="NC_008609.1"/>
</dbReference>
<dbReference type="Pfam" id="PF13241">
    <property type="entry name" value="NAD_binding_7"/>
    <property type="match status" value="1"/>
</dbReference>
<dbReference type="SUPFAM" id="SSF75615">
    <property type="entry name" value="Siroheme synthase middle domains-like"/>
    <property type="match status" value="1"/>
</dbReference>
<dbReference type="Gene3D" id="3.40.50.720">
    <property type="entry name" value="NAD(P)-binding Rossmann-like Domain"/>
    <property type="match status" value="1"/>
</dbReference>